<evidence type="ECO:0000256" key="2">
    <source>
        <dbReference type="SAM" id="SignalP"/>
    </source>
</evidence>
<feature type="transmembrane region" description="Helical" evidence="1">
    <location>
        <begin position="651"/>
        <end position="668"/>
    </location>
</feature>
<feature type="domain" description="Cadherin-like beta-sandwich-like" evidence="3">
    <location>
        <begin position="245"/>
        <end position="328"/>
    </location>
</feature>
<keyword evidence="1" id="KW-0472">Membrane</keyword>
<feature type="domain" description="Cadherin-like beta-sandwich-like" evidence="3">
    <location>
        <begin position="142"/>
        <end position="228"/>
    </location>
</feature>
<protein>
    <recommendedName>
        <fullName evidence="3">Cadherin-like beta-sandwich-like domain-containing protein</fullName>
    </recommendedName>
</protein>
<keyword evidence="1" id="KW-1133">Transmembrane helix</keyword>
<sequence>MPVSLRRSLALALSLVLGVAMSLGAVSAAQAIPGPALSGLTISTGSLNPGFSSGVTNYDVTVPFEVTSFSFTPTAADASSTLSVWDGNGNVAPASGTAVNAILRLGANSFFITVTDASAASTQYSITVTRSAPPAPAYDPRLSSLTVSAGILSPVFDPAVTSYSVAVPYATNSITLSATSSDAVTIANPSRPMTGGTSFLQVGGNLLQVTVTAVDGTTTRTYDVFVTRDSAPTANVDLDVLALSAGTLTPAFDPAVTTYTATVPYAVRSLQITASPADVANDMTINNLPMADGVAATVTVNYNGGSGYAIRVVAANGAEKSYSVQITRDPPSTDADLTGLSLSEGTLSPVFANVETAYTATVPYLTTAVTVTPTVADITAIARVNGHDVVSGTPSQAVALSVGANAIVVEVTAEDGVTTTSRTVTVTREAPELRLSDLTVSDGALSPAFDADTAAYTLTVPYLVTSLDVTATAFESAWGLTIDGDAGGFASIPLAVGTHTVTVTVTALYGESLDYTIEVTREVAPTPQLAFTTGLTAGQSAGNAPIVVSGADLLPGGAATLTMHSTPVVLTTALVPGSAAVTLSAHLPASVPAGAHRVVFDTFAQDGTPVSATIWFTVLRDGTIGAVSLAGPVAYTEAALAATGVDAASDATSALLLVLLGGGLIALGRSARRRARRA</sequence>
<keyword evidence="2" id="KW-0732">Signal</keyword>
<accession>A0ABQ6JSY1</accession>
<feature type="domain" description="Cadherin-like beta-sandwich-like" evidence="3">
    <location>
        <begin position="435"/>
        <end position="522"/>
    </location>
</feature>
<evidence type="ECO:0000256" key="1">
    <source>
        <dbReference type="SAM" id="Phobius"/>
    </source>
</evidence>
<dbReference type="Pfam" id="PF12733">
    <property type="entry name" value="Cadherin-like"/>
    <property type="match status" value="5"/>
</dbReference>
<feature type="chain" id="PRO_5046932765" description="Cadherin-like beta-sandwich-like domain-containing protein" evidence="2">
    <location>
        <begin position="32"/>
        <end position="678"/>
    </location>
</feature>
<name>A0ABQ6JSY1_9MICO</name>
<dbReference type="Proteomes" id="UP001157069">
    <property type="component" value="Unassembled WGS sequence"/>
</dbReference>
<dbReference type="InterPro" id="IPR025883">
    <property type="entry name" value="Cadherin-like_domain"/>
</dbReference>
<dbReference type="PANTHER" id="PTHR14776">
    <property type="entry name" value="CADHERIN-LIKE AND PC-ESTERASE DOMAIN-CONTAINING PROTEIN 1"/>
    <property type="match status" value="1"/>
</dbReference>
<proteinExistence type="predicted"/>
<feature type="signal peptide" evidence="2">
    <location>
        <begin position="1"/>
        <end position="31"/>
    </location>
</feature>
<evidence type="ECO:0000259" key="3">
    <source>
        <dbReference type="Pfam" id="PF12733"/>
    </source>
</evidence>
<dbReference type="PANTHER" id="PTHR14776:SF1">
    <property type="entry name" value="CADHERIN-LIKE AND PC-ESTERASE DOMAIN-CONTAINING PROTEIN 1"/>
    <property type="match status" value="1"/>
</dbReference>
<feature type="domain" description="Cadherin-like beta-sandwich-like" evidence="3">
    <location>
        <begin position="40"/>
        <end position="130"/>
    </location>
</feature>
<dbReference type="EMBL" id="BSVA01000001">
    <property type="protein sequence ID" value="GMA90832.1"/>
    <property type="molecule type" value="Genomic_DNA"/>
</dbReference>
<keyword evidence="1" id="KW-0812">Transmembrane</keyword>
<gene>
    <name evidence="4" type="ORF">GCM10025869_13610</name>
</gene>
<feature type="domain" description="Cadherin-like beta-sandwich-like" evidence="3">
    <location>
        <begin position="346"/>
        <end position="429"/>
    </location>
</feature>
<organism evidence="4 5">
    <name type="scientific">Homoserinibacter gongjuensis</name>
    <dbReference type="NCBI Taxonomy" id="1162968"/>
    <lineage>
        <taxon>Bacteria</taxon>
        <taxon>Bacillati</taxon>
        <taxon>Actinomycetota</taxon>
        <taxon>Actinomycetes</taxon>
        <taxon>Micrococcales</taxon>
        <taxon>Microbacteriaceae</taxon>
        <taxon>Homoserinibacter</taxon>
    </lineage>
</organism>
<reference evidence="5" key="1">
    <citation type="journal article" date="2019" name="Int. J. Syst. Evol. Microbiol.">
        <title>The Global Catalogue of Microorganisms (GCM) 10K type strain sequencing project: providing services to taxonomists for standard genome sequencing and annotation.</title>
        <authorList>
            <consortium name="The Broad Institute Genomics Platform"/>
            <consortium name="The Broad Institute Genome Sequencing Center for Infectious Disease"/>
            <person name="Wu L."/>
            <person name="Ma J."/>
        </authorList>
    </citation>
    <scope>NUCLEOTIDE SEQUENCE [LARGE SCALE GENOMIC DNA]</scope>
    <source>
        <strain evidence="5">NBRC 108755</strain>
    </source>
</reference>
<evidence type="ECO:0000313" key="5">
    <source>
        <dbReference type="Proteomes" id="UP001157069"/>
    </source>
</evidence>
<keyword evidence="5" id="KW-1185">Reference proteome</keyword>
<evidence type="ECO:0000313" key="4">
    <source>
        <dbReference type="EMBL" id="GMA90832.1"/>
    </source>
</evidence>
<comment type="caution">
    <text evidence="4">The sequence shown here is derived from an EMBL/GenBank/DDBJ whole genome shotgun (WGS) entry which is preliminary data.</text>
</comment>
<dbReference type="RefSeq" id="WP_284298796.1">
    <property type="nucleotide sequence ID" value="NZ_BSVA01000001.1"/>
</dbReference>